<protein>
    <recommendedName>
        <fullName evidence="4">Outer membrane protein beta-barrel domain-containing protein</fullName>
    </recommendedName>
</protein>
<dbReference type="Proteomes" id="UP001597094">
    <property type="component" value="Unassembled WGS sequence"/>
</dbReference>
<organism evidence="2 3">
    <name type="scientific">Pontibacter rugosus</name>
    <dbReference type="NCBI Taxonomy" id="1745966"/>
    <lineage>
        <taxon>Bacteria</taxon>
        <taxon>Pseudomonadati</taxon>
        <taxon>Bacteroidota</taxon>
        <taxon>Cytophagia</taxon>
        <taxon>Cytophagales</taxon>
        <taxon>Hymenobacteraceae</taxon>
        <taxon>Pontibacter</taxon>
    </lineage>
</organism>
<dbReference type="RefSeq" id="WP_377525802.1">
    <property type="nucleotide sequence ID" value="NZ_JBHTLD010000061.1"/>
</dbReference>
<accession>A0ABW3SPN2</accession>
<reference evidence="3" key="1">
    <citation type="journal article" date="2019" name="Int. J. Syst. Evol. Microbiol.">
        <title>The Global Catalogue of Microorganisms (GCM) 10K type strain sequencing project: providing services to taxonomists for standard genome sequencing and annotation.</title>
        <authorList>
            <consortium name="The Broad Institute Genomics Platform"/>
            <consortium name="The Broad Institute Genome Sequencing Center for Infectious Disease"/>
            <person name="Wu L."/>
            <person name="Ma J."/>
        </authorList>
    </citation>
    <scope>NUCLEOTIDE SEQUENCE [LARGE SCALE GENOMIC DNA]</scope>
    <source>
        <strain evidence="3">JCM 31319</strain>
    </source>
</reference>
<evidence type="ECO:0000313" key="2">
    <source>
        <dbReference type="EMBL" id="MFD1186280.1"/>
    </source>
</evidence>
<name>A0ABW3SPN2_9BACT</name>
<feature type="signal peptide" evidence="1">
    <location>
        <begin position="1"/>
        <end position="27"/>
    </location>
</feature>
<proteinExistence type="predicted"/>
<evidence type="ECO:0008006" key="4">
    <source>
        <dbReference type="Google" id="ProtNLM"/>
    </source>
</evidence>
<sequence length="308" mass="33599">MRISVALVHQVCFFVLLGLVASCTAPRAVINSGKVTAPGKFKAGVNFGGNIATEPIGQLDDVAKSAVNAIAKKDSVYFDEVETATRALLAYALDPVGPTFDFYLRYGVAPRVDVGYKYASGVHVFDAQYQFLGPTGTPENPGVGAAAGAWYGSVGLQYAGQSSDWIDNLFLDKLQPVLQFTAKRRDYTIPIIFSKSFGVEEQNGSIAFGAVYNHTNIEYGFDPGRLFKKQGKAIEEVNPLKEKNSFGSYGFFVNAKLGFKYIYILPALTIYYQDYGDYKLLNNTSYSYSGLTFIPSIGVQASFGKGRR</sequence>
<feature type="chain" id="PRO_5045693712" description="Outer membrane protein beta-barrel domain-containing protein" evidence="1">
    <location>
        <begin position="28"/>
        <end position="308"/>
    </location>
</feature>
<gene>
    <name evidence="2" type="ORF">ACFQ2O_08700</name>
</gene>
<comment type="caution">
    <text evidence="2">The sequence shown here is derived from an EMBL/GenBank/DDBJ whole genome shotgun (WGS) entry which is preliminary data.</text>
</comment>
<keyword evidence="1" id="KW-0732">Signal</keyword>
<dbReference type="EMBL" id="JBHTLD010000061">
    <property type="protein sequence ID" value="MFD1186280.1"/>
    <property type="molecule type" value="Genomic_DNA"/>
</dbReference>
<dbReference type="PROSITE" id="PS51257">
    <property type="entry name" value="PROKAR_LIPOPROTEIN"/>
    <property type="match status" value="1"/>
</dbReference>
<keyword evidence="3" id="KW-1185">Reference proteome</keyword>
<evidence type="ECO:0000256" key="1">
    <source>
        <dbReference type="SAM" id="SignalP"/>
    </source>
</evidence>
<evidence type="ECO:0000313" key="3">
    <source>
        <dbReference type="Proteomes" id="UP001597094"/>
    </source>
</evidence>